<dbReference type="SUPFAM" id="SSF54171">
    <property type="entry name" value="DNA-binding domain"/>
    <property type="match status" value="2"/>
</dbReference>
<dbReference type="FunFam" id="3.30.730.10:FF:000002">
    <property type="entry name" value="AP2-like ethylene-responsive transcription factor"/>
    <property type="match status" value="1"/>
</dbReference>
<feature type="domain" description="AP2/ERF" evidence="8">
    <location>
        <begin position="175"/>
        <end position="233"/>
    </location>
</feature>
<dbReference type="InterPro" id="IPR036955">
    <property type="entry name" value="AP2/ERF_dom_sf"/>
</dbReference>
<evidence type="ECO:0000256" key="1">
    <source>
        <dbReference type="ARBA" id="ARBA00004123"/>
    </source>
</evidence>
<evidence type="ECO:0000256" key="3">
    <source>
        <dbReference type="ARBA" id="ARBA00023015"/>
    </source>
</evidence>
<dbReference type="InterPro" id="IPR001471">
    <property type="entry name" value="AP2/ERF_dom"/>
</dbReference>
<protein>
    <recommendedName>
        <fullName evidence="8">AP2/ERF domain-containing protein</fullName>
    </recommendedName>
</protein>
<dbReference type="PROSITE" id="PS51032">
    <property type="entry name" value="AP2_ERF"/>
    <property type="match status" value="2"/>
</dbReference>
<organism evidence="9 10">
    <name type="scientific">Liquidambar formosana</name>
    <name type="common">Formosan gum</name>
    <dbReference type="NCBI Taxonomy" id="63359"/>
    <lineage>
        <taxon>Eukaryota</taxon>
        <taxon>Viridiplantae</taxon>
        <taxon>Streptophyta</taxon>
        <taxon>Embryophyta</taxon>
        <taxon>Tracheophyta</taxon>
        <taxon>Spermatophyta</taxon>
        <taxon>Magnoliopsida</taxon>
        <taxon>eudicotyledons</taxon>
        <taxon>Gunneridae</taxon>
        <taxon>Pentapetalae</taxon>
        <taxon>Saxifragales</taxon>
        <taxon>Altingiaceae</taxon>
        <taxon>Liquidambar</taxon>
    </lineage>
</organism>
<sequence length="386" mass="43277">MAMMRVKSEENPGKRRVGVADGETPPVARCLKRRRRDPAAIALGCDDNKGQQRQQQLPQQEVDQISAATTVKRSSRFRGVSRHRWTGRFEAHLWDKLSWNVTQKKKGKQGAYDEEESAARAYDLAALKYWGTSTFTNFPISDYETEIEIMQTMTKEEYLASLRRKSSGFSRGVSKYRGVARHHHNGRWEARIGRVFGNKYLYLGTYSTQEEAARAYDIAAIEYRGINAVTNFDLSTYIRWLKPGANNPVAAVSAYEPQTVTASQPAPGSESSIFHTDSFTADYLSTPQKQEVTQSKISLTSNGKSSSPTALGLLLRSTIFRELVAKNSTVNEDELDGEDAKNQTQTGSDDEYGGIYYEAEVGGIPFVCPSNRVGIELQERELHFIL</sequence>
<evidence type="ECO:0000256" key="7">
    <source>
        <dbReference type="SAM" id="MobiDB-lite"/>
    </source>
</evidence>
<name>A0AAP0NFW6_LIQFO</name>
<keyword evidence="3" id="KW-0805">Transcription regulation</keyword>
<comment type="subcellular location">
    <subcellularLocation>
        <location evidence="1">Nucleus</location>
    </subcellularLocation>
</comment>
<dbReference type="AlphaFoldDB" id="A0AAP0NFW6"/>
<dbReference type="EMBL" id="JBBPBK010000013">
    <property type="protein sequence ID" value="KAK9272003.1"/>
    <property type="molecule type" value="Genomic_DNA"/>
</dbReference>
<evidence type="ECO:0000256" key="6">
    <source>
        <dbReference type="ARBA" id="ARBA00023242"/>
    </source>
</evidence>
<evidence type="ECO:0000256" key="4">
    <source>
        <dbReference type="ARBA" id="ARBA00023125"/>
    </source>
</evidence>
<keyword evidence="10" id="KW-1185">Reference proteome</keyword>
<dbReference type="Gene3D" id="3.30.730.10">
    <property type="entry name" value="AP2/ERF domain"/>
    <property type="match status" value="2"/>
</dbReference>
<evidence type="ECO:0000256" key="5">
    <source>
        <dbReference type="ARBA" id="ARBA00023163"/>
    </source>
</evidence>
<keyword evidence="4" id="KW-0238">DNA-binding</keyword>
<feature type="region of interest" description="Disordered" evidence="7">
    <location>
        <begin position="43"/>
        <end position="62"/>
    </location>
</feature>
<dbReference type="PRINTS" id="PR00367">
    <property type="entry name" value="ETHRSPELEMNT"/>
</dbReference>
<dbReference type="GO" id="GO:0003677">
    <property type="term" value="F:DNA binding"/>
    <property type="evidence" value="ECO:0007669"/>
    <property type="project" value="UniProtKB-KW"/>
</dbReference>
<dbReference type="InterPro" id="IPR016177">
    <property type="entry name" value="DNA-bd_dom_sf"/>
</dbReference>
<feature type="compositionally biased region" description="Low complexity" evidence="7">
    <location>
        <begin position="51"/>
        <end position="62"/>
    </location>
</feature>
<reference evidence="9 10" key="1">
    <citation type="journal article" date="2024" name="Plant J.">
        <title>Genome sequences and population genomics reveal climatic adaptation and genomic divergence between two closely related sweetgum species.</title>
        <authorList>
            <person name="Xu W.Q."/>
            <person name="Ren C.Q."/>
            <person name="Zhang X.Y."/>
            <person name="Comes H.P."/>
            <person name="Liu X.H."/>
            <person name="Li Y.G."/>
            <person name="Kettle C.J."/>
            <person name="Jalonen R."/>
            <person name="Gaisberger H."/>
            <person name="Ma Y.Z."/>
            <person name="Qiu Y.X."/>
        </authorList>
    </citation>
    <scope>NUCLEOTIDE SEQUENCE [LARGE SCALE GENOMIC DNA]</scope>
    <source>
        <strain evidence="9">Hangzhou</strain>
    </source>
</reference>
<dbReference type="GO" id="GO:0005634">
    <property type="term" value="C:nucleus"/>
    <property type="evidence" value="ECO:0007669"/>
    <property type="project" value="UniProtKB-SubCell"/>
</dbReference>
<keyword evidence="5" id="KW-0804">Transcription</keyword>
<keyword evidence="6" id="KW-0539">Nucleus</keyword>
<dbReference type="PANTHER" id="PTHR32467:SF81">
    <property type="entry name" value="OS06G0145700 PROTEIN"/>
    <property type="match status" value="1"/>
</dbReference>
<dbReference type="SMART" id="SM00380">
    <property type="entry name" value="AP2"/>
    <property type="match status" value="2"/>
</dbReference>
<feature type="domain" description="AP2/ERF" evidence="8">
    <location>
        <begin position="76"/>
        <end position="139"/>
    </location>
</feature>
<keyword evidence="2" id="KW-0677">Repeat</keyword>
<evidence type="ECO:0000313" key="9">
    <source>
        <dbReference type="EMBL" id="KAK9272003.1"/>
    </source>
</evidence>
<dbReference type="Proteomes" id="UP001415857">
    <property type="component" value="Unassembled WGS sequence"/>
</dbReference>
<feature type="region of interest" description="Disordered" evidence="7">
    <location>
        <begin position="331"/>
        <end position="351"/>
    </location>
</feature>
<dbReference type="GO" id="GO:0003700">
    <property type="term" value="F:DNA-binding transcription factor activity"/>
    <property type="evidence" value="ECO:0007669"/>
    <property type="project" value="InterPro"/>
</dbReference>
<feature type="compositionally biased region" description="Basic and acidic residues" evidence="7">
    <location>
        <begin position="1"/>
        <end position="13"/>
    </location>
</feature>
<gene>
    <name evidence="9" type="ORF">L1049_002372</name>
</gene>
<comment type="caution">
    <text evidence="9">The sequence shown here is derived from an EMBL/GenBank/DDBJ whole genome shotgun (WGS) entry which is preliminary data.</text>
</comment>
<dbReference type="Pfam" id="PF00847">
    <property type="entry name" value="AP2"/>
    <property type="match status" value="2"/>
</dbReference>
<feature type="region of interest" description="Disordered" evidence="7">
    <location>
        <begin position="1"/>
        <end position="26"/>
    </location>
</feature>
<proteinExistence type="predicted"/>
<dbReference type="PANTHER" id="PTHR32467">
    <property type="entry name" value="AP2-LIKE ETHYLENE-RESPONSIVE TRANSCRIPTION FACTOR"/>
    <property type="match status" value="1"/>
</dbReference>
<dbReference type="CDD" id="cd00018">
    <property type="entry name" value="AP2"/>
    <property type="match status" value="2"/>
</dbReference>
<evidence type="ECO:0000259" key="8">
    <source>
        <dbReference type="PROSITE" id="PS51032"/>
    </source>
</evidence>
<accession>A0AAP0NFW6</accession>
<evidence type="ECO:0000313" key="10">
    <source>
        <dbReference type="Proteomes" id="UP001415857"/>
    </source>
</evidence>
<evidence type="ECO:0000256" key="2">
    <source>
        <dbReference type="ARBA" id="ARBA00022737"/>
    </source>
</evidence>